<sequence length="40" mass="4440">MQQRSPGTNRICAMLLQATQSAIVCSISPPYIARDRLFDS</sequence>
<accession>B9BUS8</accession>
<reference evidence="1 2" key="1">
    <citation type="journal article" date="2012" name="J. Bacteriol.">
        <title>Draft Genome Sequence Determination for Cystic Fibrosis and Chronic Granulomatous Disease Burkholderia multivorans Isolates.</title>
        <authorList>
            <person name="Varga J.J."/>
            <person name="Losada L."/>
            <person name="Zelazny A.M."/>
            <person name="Brinkac L."/>
            <person name="Harkins D."/>
            <person name="Radune D."/>
            <person name="Hostetler J."/>
            <person name="Sampaio E.P."/>
            <person name="Ronning C.M."/>
            <person name="Nierman W.C."/>
            <person name="Greenberg D.E."/>
            <person name="Holland S.M."/>
            <person name="Goldberg J.B."/>
        </authorList>
    </citation>
    <scope>NUCLEOTIDE SEQUENCE [LARGE SCALE GENOMIC DNA]</scope>
    <source>
        <strain evidence="1 2">CGD2</strain>
    </source>
</reference>
<proteinExistence type="predicted"/>
<dbReference type="AlphaFoldDB" id="B9BUS8"/>
<gene>
    <name evidence="1" type="ORF">BURMUCGD2_3818</name>
</gene>
<protein>
    <submittedName>
        <fullName evidence="1">Uncharacterized protein</fullName>
    </submittedName>
</protein>
<evidence type="ECO:0000313" key="2">
    <source>
        <dbReference type="Proteomes" id="UP000004535"/>
    </source>
</evidence>
<dbReference type="Proteomes" id="UP000004535">
    <property type="component" value="Unassembled WGS sequence"/>
</dbReference>
<evidence type="ECO:0000313" key="1">
    <source>
        <dbReference type="EMBL" id="EEE05575.1"/>
    </source>
</evidence>
<name>B9BUS8_9BURK</name>
<organism evidence="1 2">
    <name type="scientific">Burkholderia multivorans CGD2</name>
    <dbReference type="NCBI Taxonomy" id="513052"/>
    <lineage>
        <taxon>Bacteria</taxon>
        <taxon>Pseudomonadati</taxon>
        <taxon>Pseudomonadota</taxon>
        <taxon>Betaproteobacteria</taxon>
        <taxon>Burkholderiales</taxon>
        <taxon>Burkholderiaceae</taxon>
        <taxon>Burkholderia</taxon>
        <taxon>Burkholderia cepacia complex</taxon>
    </lineage>
</organism>
<dbReference type="EMBL" id="ACFC01000009">
    <property type="protein sequence ID" value="EEE05575.1"/>
    <property type="molecule type" value="Genomic_DNA"/>
</dbReference>
<comment type="caution">
    <text evidence="1">The sequence shown here is derived from an EMBL/GenBank/DDBJ whole genome shotgun (WGS) entry which is preliminary data.</text>
</comment>